<gene>
    <name evidence="1" type="ORF">J2T15_002003</name>
</gene>
<evidence type="ECO:0000313" key="2">
    <source>
        <dbReference type="Proteomes" id="UP001229346"/>
    </source>
</evidence>
<comment type="caution">
    <text evidence="1">The sequence shown here is derived from an EMBL/GenBank/DDBJ whole genome shotgun (WGS) entry which is preliminary data.</text>
</comment>
<protein>
    <submittedName>
        <fullName evidence="1">Uncharacterized protein</fullName>
    </submittedName>
</protein>
<dbReference type="Proteomes" id="UP001229346">
    <property type="component" value="Unassembled WGS sequence"/>
</dbReference>
<reference evidence="1 2" key="1">
    <citation type="submission" date="2023-07" db="EMBL/GenBank/DDBJ databases">
        <title>Sorghum-associated microbial communities from plants grown in Nebraska, USA.</title>
        <authorList>
            <person name="Schachtman D."/>
        </authorList>
    </citation>
    <scope>NUCLEOTIDE SEQUENCE [LARGE SCALE GENOMIC DNA]</scope>
    <source>
        <strain evidence="1 2">CC482</strain>
    </source>
</reference>
<dbReference type="EMBL" id="JAUSSU010000003">
    <property type="protein sequence ID" value="MDQ0112568.1"/>
    <property type="molecule type" value="Genomic_DNA"/>
</dbReference>
<accession>A0ABT9U0Q4</accession>
<evidence type="ECO:0000313" key="1">
    <source>
        <dbReference type="EMBL" id="MDQ0112568.1"/>
    </source>
</evidence>
<sequence length="88" mass="10027">MRSFEQIWKRIVELEGAEFRQVRGKMFTYRMSGKAFIPSTTTYLVPRSQVEKAWERMPLTGPGAISDLVAPSYVFAILTDSRIANPAQ</sequence>
<keyword evidence="2" id="KW-1185">Reference proteome</keyword>
<organism evidence="1 2">
    <name type="scientific">Paenibacillus harenae</name>
    <dbReference type="NCBI Taxonomy" id="306543"/>
    <lineage>
        <taxon>Bacteria</taxon>
        <taxon>Bacillati</taxon>
        <taxon>Bacillota</taxon>
        <taxon>Bacilli</taxon>
        <taxon>Bacillales</taxon>
        <taxon>Paenibacillaceae</taxon>
        <taxon>Paenibacillus</taxon>
    </lineage>
</organism>
<proteinExistence type="predicted"/>
<name>A0ABT9U0Q4_PAEHA</name>